<evidence type="ECO:0000313" key="1">
    <source>
        <dbReference type="EMBL" id="CAB4127554.1"/>
    </source>
</evidence>
<protein>
    <submittedName>
        <fullName evidence="1">Uncharacterized protein</fullName>
    </submittedName>
</protein>
<proteinExistence type="predicted"/>
<name>A0A6J5KYJ2_9CAUD</name>
<reference evidence="1" key="1">
    <citation type="submission" date="2020-04" db="EMBL/GenBank/DDBJ databases">
        <authorList>
            <person name="Chiriac C."/>
            <person name="Salcher M."/>
            <person name="Ghai R."/>
            <person name="Kavagutti S V."/>
        </authorList>
    </citation>
    <scope>NUCLEOTIDE SEQUENCE</scope>
</reference>
<accession>A0A6J5KYJ2</accession>
<gene>
    <name evidence="1" type="ORF">UFOVP92_34</name>
</gene>
<sequence length="73" mass="7779">MYPLSVSLPAPLIGFAIANNAIEHKTLSDAGYVPAYVAQDTAYTLETARAALDAAGVEYDKRLGLAKLIELIK</sequence>
<dbReference type="EMBL" id="LR796211">
    <property type="protein sequence ID" value="CAB4127554.1"/>
    <property type="molecule type" value="Genomic_DNA"/>
</dbReference>
<organism evidence="1">
    <name type="scientific">uncultured Caudovirales phage</name>
    <dbReference type="NCBI Taxonomy" id="2100421"/>
    <lineage>
        <taxon>Viruses</taxon>
        <taxon>Duplodnaviria</taxon>
        <taxon>Heunggongvirae</taxon>
        <taxon>Uroviricota</taxon>
        <taxon>Caudoviricetes</taxon>
        <taxon>Peduoviridae</taxon>
        <taxon>Maltschvirus</taxon>
        <taxon>Maltschvirus maltsch</taxon>
    </lineage>
</organism>